<dbReference type="GO" id="GO:0005524">
    <property type="term" value="F:ATP binding"/>
    <property type="evidence" value="ECO:0007669"/>
    <property type="project" value="UniProtKB-UniRule"/>
</dbReference>
<keyword evidence="8 10" id="KW-0414">Isoprene biosynthesis</keyword>
<sequence length="281" mass="30368">MTDAVWPAPAKLNLFLHIVGRRADGYHLLQTVFQFVDHGDSLRFTSRPGRVIQRIGGASQVPEAEDLCVRAARLLQRATGAREGVAIHLDKRLPLGGGLGGGSSDAATTLVALNALWNTGLSEDDLAGLGLELGADVPVFVRGRAAWAQGVGEHLRVLDALPEPWYVVVCPQVHISTAELFADAKLTRNCPPLTIRAFLRGEGGNVFAPVVRERYQEVNDALDYLGQFSEARLTGTGACVFAAFPNGEEARRVLASMPQTWIGFVARGLNRSPLLDRLQQN</sequence>
<dbReference type="EMBL" id="CP019434">
    <property type="protein sequence ID" value="APZ42917.1"/>
    <property type="molecule type" value="Genomic_DNA"/>
</dbReference>
<dbReference type="InterPro" id="IPR004424">
    <property type="entry name" value="IspE"/>
</dbReference>
<evidence type="ECO:0000256" key="1">
    <source>
        <dbReference type="ARBA" id="ARBA00009684"/>
    </source>
</evidence>
<evidence type="ECO:0000256" key="4">
    <source>
        <dbReference type="ARBA" id="ARBA00022679"/>
    </source>
</evidence>
<dbReference type="Pfam" id="PF08544">
    <property type="entry name" value="GHMP_kinases_C"/>
    <property type="match status" value="1"/>
</dbReference>
<evidence type="ECO:0000256" key="2">
    <source>
        <dbReference type="ARBA" id="ARBA00012052"/>
    </source>
</evidence>
<gene>
    <name evidence="10" type="primary">ispE</name>
    <name evidence="13" type="ORF">BW247_07275</name>
</gene>
<keyword evidence="6 10" id="KW-0418">Kinase</keyword>
<keyword evidence="5 10" id="KW-0547">Nucleotide-binding</keyword>
<evidence type="ECO:0000313" key="14">
    <source>
        <dbReference type="Proteomes" id="UP000243807"/>
    </source>
</evidence>
<dbReference type="InterPro" id="IPR006204">
    <property type="entry name" value="GHMP_kinase_N_dom"/>
</dbReference>
<dbReference type="SUPFAM" id="SSF54211">
    <property type="entry name" value="Ribosomal protein S5 domain 2-like"/>
    <property type="match status" value="1"/>
</dbReference>
<dbReference type="GO" id="GO:0019288">
    <property type="term" value="P:isopentenyl diphosphate biosynthetic process, methylerythritol 4-phosphate pathway"/>
    <property type="evidence" value="ECO:0007669"/>
    <property type="project" value="UniProtKB-UniRule"/>
</dbReference>
<evidence type="ECO:0000256" key="8">
    <source>
        <dbReference type="ARBA" id="ARBA00023229"/>
    </source>
</evidence>
<dbReference type="Gene3D" id="3.30.70.890">
    <property type="entry name" value="GHMP kinase, C-terminal domain"/>
    <property type="match status" value="1"/>
</dbReference>
<evidence type="ECO:0000256" key="9">
    <source>
        <dbReference type="ARBA" id="ARBA00032554"/>
    </source>
</evidence>
<dbReference type="InterPro" id="IPR014721">
    <property type="entry name" value="Ribsml_uS5_D2-typ_fold_subgr"/>
</dbReference>
<dbReference type="EC" id="2.7.1.148" evidence="2 10"/>
<feature type="binding site" evidence="10">
    <location>
        <begin position="94"/>
        <end position="104"/>
    </location>
    <ligand>
        <name>ATP</name>
        <dbReference type="ChEBI" id="CHEBI:30616"/>
    </ligand>
</feature>
<dbReference type="InterPro" id="IPR013750">
    <property type="entry name" value="GHMP_kinase_C_dom"/>
</dbReference>
<comment type="pathway">
    <text evidence="10">Isoprenoid biosynthesis; isopentenyl diphosphate biosynthesis via DXP pathway; isopentenyl diphosphate from 1-deoxy-D-xylulose 5-phosphate: step 3/6.</text>
</comment>
<dbReference type="AlphaFoldDB" id="A0A1P8UGE1"/>
<reference evidence="13 14" key="1">
    <citation type="submission" date="2017-01" db="EMBL/GenBank/DDBJ databases">
        <title>Draft sequence of Acidihalobacter ferrooxidans strain DSM 14175 (strain V8).</title>
        <authorList>
            <person name="Khaleque H.N."/>
            <person name="Ramsay J.P."/>
            <person name="Murphy R.J.T."/>
            <person name="Kaksonen A.H."/>
            <person name="Boxall N.J."/>
            <person name="Watkin E.L.J."/>
        </authorList>
    </citation>
    <scope>NUCLEOTIDE SEQUENCE [LARGE SCALE GENOMIC DNA]</scope>
    <source>
        <strain evidence="13 14">V8</strain>
    </source>
</reference>
<dbReference type="GO" id="GO:0016114">
    <property type="term" value="P:terpenoid biosynthetic process"/>
    <property type="evidence" value="ECO:0007669"/>
    <property type="project" value="UniProtKB-UniRule"/>
</dbReference>
<feature type="domain" description="GHMP kinase N-terminal" evidence="11">
    <location>
        <begin position="67"/>
        <end position="143"/>
    </location>
</feature>
<dbReference type="UniPathway" id="UPA00056">
    <property type="reaction ID" value="UER00094"/>
</dbReference>
<evidence type="ECO:0000256" key="3">
    <source>
        <dbReference type="ARBA" id="ARBA00017473"/>
    </source>
</evidence>
<evidence type="ECO:0000259" key="11">
    <source>
        <dbReference type="Pfam" id="PF00288"/>
    </source>
</evidence>
<keyword evidence="14" id="KW-1185">Reference proteome</keyword>
<comment type="similarity">
    <text evidence="1 10">Belongs to the GHMP kinase family. IspE subfamily.</text>
</comment>
<comment type="function">
    <text evidence="10">Catalyzes the phosphorylation of the position 2 hydroxy group of 4-diphosphocytidyl-2C-methyl-D-erythritol.</text>
</comment>
<proteinExistence type="inferred from homology"/>
<feature type="domain" description="GHMP kinase C-terminal" evidence="12">
    <location>
        <begin position="205"/>
        <end position="261"/>
    </location>
</feature>
<dbReference type="KEGG" id="afy:BW247_07275"/>
<evidence type="ECO:0000256" key="10">
    <source>
        <dbReference type="HAMAP-Rule" id="MF_00061"/>
    </source>
</evidence>
<protein>
    <recommendedName>
        <fullName evidence="3 10">4-diphosphocytidyl-2-C-methyl-D-erythritol kinase</fullName>
        <shortName evidence="10">CMK</shortName>
        <ecNumber evidence="2 10">2.7.1.148</ecNumber>
    </recommendedName>
    <alternativeName>
        <fullName evidence="9 10">4-(cytidine-5'-diphospho)-2-C-methyl-D-erythritol kinase</fullName>
    </alternativeName>
</protein>
<evidence type="ECO:0000256" key="6">
    <source>
        <dbReference type="ARBA" id="ARBA00022777"/>
    </source>
</evidence>
<name>A0A1P8UGE1_9GAMM</name>
<dbReference type="Pfam" id="PF00288">
    <property type="entry name" value="GHMP_kinases_N"/>
    <property type="match status" value="1"/>
</dbReference>
<dbReference type="PANTHER" id="PTHR43527:SF2">
    <property type="entry name" value="4-DIPHOSPHOCYTIDYL-2-C-METHYL-D-ERYTHRITOL KINASE, CHLOROPLASTIC"/>
    <property type="match status" value="1"/>
</dbReference>
<keyword evidence="7 10" id="KW-0067">ATP-binding</keyword>
<evidence type="ECO:0000259" key="12">
    <source>
        <dbReference type="Pfam" id="PF08544"/>
    </source>
</evidence>
<keyword evidence="4 10" id="KW-0808">Transferase</keyword>
<accession>A0A1P8UGE1</accession>
<dbReference type="InterPro" id="IPR036554">
    <property type="entry name" value="GHMP_kinase_C_sf"/>
</dbReference>
<dbReference type="PIRSF" id="PIRSF010376">
    <property type="entry name" value="IspE"/>
    <property type="match status" value="1"/>
</dbReference>
<feature type="active site" evidence="10">
    <location>
        <position position="136"/>
    </location>
</feature>
<comment type="catalytic activity">
    <reaction evidence="10">
        <text>4-CDP-2-C-methyl-D-erythritol + ATP = 4-CDP-2-C-methyl-D-erythritol 2-phosphate + ADP + H(+)</text>
        <dbReference type="Rhea" id="RHEA:18437"/>
        <dbReference type="ChEBI" id="CHEBI:15378"/>
        <dbReference type="ChEBI" id="CHEBI:30616"/>
        <dbReference type="ChEBI" id="CHEBI:57823"/>
        <dbReference type="ChEBI" id="CHEBI:57919"/>
        <dbReference type="ChEBI" id="CHEBI:456216"/>
        <dbReference type="EC" id="2.7.1.148"/>
    </reaction>
</comment>
<dbReference type="Proteomes" id="UP000243807">
    <property type="component" value="Chromosome"/>
</dbReference>
<dbReference type="InterPro" id="IPR020568">
    <property type="entry name" value="Ribosomal_Su5_D2-typ_SF"/>
</dbReference>
<organism evidence="13 14">
    <name type="scientific">Acidihalobacter ferrooxydans</name>
    <dbReference type="NCBI Taxonomy" id="1765967"/>
    <lineage>
        <taxon>Bacteria</taxon>
        <taxon>Pseudomonadati</taxon>
        <taxon>Pseudomonadota</taxon>
        <taxon>Gammaproteobacteria</taxon>
        <taxon>Chromatiales</taxon>
        <taxon>Ectothiorhodospiraceae</taxon>
        <taxon>Acidihalobacter</taxon>
    </lineage>
</organism>
<dbReference type="Gene3D" id="3.30.230.10">
    <property type="match status" value="1"/>
</dbReference>
<dbReference type="NCBIfam" id="TIGR00154">
    <property type="entry name" value="ispE"/>
    <property type="match status" value="1"/>
</dbReference>
<dbReference type="STRING" id="1765967.BW247_07275"/>
<evidence type="ECO:0000256" key="5">
    <source>
        <dbReference type="ARBA" id="ARBA00022741"/>
    </source>
</evidence>
<dbReference type="SUPFAM" id="SSF55060">
    <property type="entry name" value="GHMP Kinase, C-terminal domain"/>
    <property type="match status" value="1"/>
</dbReference>
<dbReference type="RefSeq" id="WP_076836565.1">
    <property type="nucleotide sequence ID" value="NZ_CP019434.1"/>
</dbReference>
<evidence type="ECO:0000256" key="7">
    <source>
        <dbReference type="ARBA" id="ARBA00022840"/>
    </source>
</evidence>
<feature type="active site" evidence="10">
    <location>
        <position position="11"/>
    </location>
</feature>
<dbReference type="GO" id="GO:0050515">
    <property type="term" value="F:4-(cytidine 5'-diphospho)-2-C-methyl-D-erythritol kinase activity"/>
    <property type="evidence" value="ECO:0007669"/>
    <property type="project" value="UniProtKB-UniRule"/>
</dbReference>
<dbReference type="HAMAP" id="MF_00061">
    <property type="entry name" value="IspE"/>
    <property type="match status" value="1"/>
</dbReference>
<evidence type="ECO:0000313" key="13">
    <source>
        <dbReference type="EMBL" id="APZ42917.1"/>
    </source>
</evidence>
<dbReference type="OrthoDB" id="9809438at2"/>
<dbReference type="PANTHER" id="PTHR43527">
    <property type="entry name" value="4-DIPHOSPHOCYTIDYL-2-C-METHYL-D-ERYTHRITOL KINASE, CHLOROPLASTIC"/>
    <property type="match status" value="1"/>
</dbReference>